<keyword evidence="2" id="KW-1185">Reference proteome</keyword>
<organism evidence="1 2">
    <name type="scientific">Nocardioides jiangsuensis</name>
    <dbReference type="NCBI Taxonomy" id="2866161"/>
    <lineage>
        <taxon>Bacteria</taxon>
        <taxon>Bacillati</taxon>
        <taxon>Actinomycetota</taxon>
        <taxon>Actinomycetes</taxon>
        <taxon>Propionibacteriales</taxon>
        <taxon>Nocardioidaceae</taxon>
        <taxon>Nocardioides</taxon>
    </lineage>
</organism>
<protein>
    <submittedName>
        <fullName evidence="1">Uncharacterized protein</fullName>
    </submittedName>
</protein>
<comment type="caution">
    <text evidence="1">The sequence shown here is derived from an EMBL/GenBank/DDBJ whole genome shotgun (WGS) entry which is preliminary data.</text>
</comment>
<evidence type="ECO:0000313" key="2">
    <source>
        <dbReference type="Proteomes" id="UP000754710"/>
    </source>
</evidence>
<proteinExistence type="predicted"/>
<evidence type="ECO:0000313" key="1">
    <source>
        <dbReference type="EMBL" id="MBY9073651.1"/>
    </source>
</evidence>
<reference evidence="1 2" key="1">
    <citation type="submission" date="2021-08" db="EMBL/GenBank/DDBJ databases">
        <title>Nocardioides bacterium WL0053 sp. nov., isolated from the sediment.</title>
        <authorList>
            <person name="Wang L."/>
            <person name="Zhang D."/>
            <person name="Zhang A."/>
        </authorList>
    </citation>
    <scope>NUCLEOTIDE SEQUENCE [LARGE SCALE GENOMIC DNA]</scope>
    <source>
        <strain evidence="1 2">WL0053</strain>
    </source>
</reference>
<dbReference type="Proteomes" id="UP000754710">
    <property type="component" value="Unassembled WGS sequence"/>
</dbReference>
<dbReference type="RefSeq" id="WP_221023429.1">
    <property type="nucleotide sequence ID" value="NZ_JAIEZQ010000001.1"/>
</dbReference>
<name>A0ABS7RF51_9ACTN</name>
<gene>
    <name evidence="1" type="ORF">K1X13_02335</name>
</gene>
<accession>A0ABS7RF51</accession>
<dbReference type="EMBL" id="JAIEZQ010000001">
    <property type="protein sequence ID" value="MBY9073651.1"/>
    <property type="molecule type" value="Genomic_DNA"/>
</dbReference>
<sequence>MTLTTWAARRAPRWRPWHQDRAVDNARGAATELARRRVEREEVELFLDRLAVRRRGERSA</sequence>